<dbReference type="Pfam" id="PF07589">
    <property type="entry name" value="PEP-CTERM"/>
    <property type="match status" value="1"/>
</dbReference>
<gene>
    <name evidence="3" type="ORF">OJF2_02910</name>
</gene>
<evidence type="ECO:0000313" key="3">
    <source>
        <dbReference type="EMBL" id="QEH31826.1"/>
    </source>
</evidence>
<keyword evidence="1" id="KW-0732">Signal</keyword>
<feature type="domain" description="Ice-binding protein C-terminal" evidence="2">
    <location>
        <begin position="218"/>
        <end position="242"/>
    </location>
</feature>
<dbReference type="InterPro" id="IPR013424">
    <property type="entry name" value="Ice-binding_C"/>
</dbReference>
<dbReference type="EMBL" id="CP042997">
    <property type="protein sequence ID" value="QEH31826.1"/>
    <property type="molecule type" value="Genomic_DNA"/>
</dbReference>
<evidence type="ECO:0000256" key="1">
    <source>
        <dbReference type="SAM" id="SignalP"/>
    </source>
</evidence>
<accession>A0A5B9VTJ1</accession>
<keyword evidence="4" id="KW-1185">Reference proteome</keyword>
<protein>
    <recommendedName>
        <fullName evidence="2">Ice-binding protein C-terminal domain-containing protein</fullName>
    </recommendedName>
</protein>
<evidence type="ECO:0000259" key="2">
    <source>
        <dbReference type="Pfam" id="PF07589"/>
    </source>
</evidence>
<dbReference type="Proteomes" id="UP000324233">
    <property type="component" value="Chromosome"/>
</dbReference>
<evidence type="ECO:0000313" key="4">
    <source>
        <dbReference type="Proteomes" id="UP000324233"/>
    </source>
</evidence>
<proteinExistence type="predicted"/>
<organism evidence="3 4">
    <name type="scientific">Aquisphaera giovannonii</name>
    <dbReference type="NCBI Taxonomy" id="406548"/>
    <lineage>
        <taxon>Bacteria</taxon>
        <taxon>Pseudomonadati</taxon>
        <taxon>Planctomycetota</taxon>
        <taxon>Planctomycetia</taxon>
        <taxon>Isosphaerales</taxon>
        <taxon>Isosphaeraceae</taxon>
        <taxon>Aquisphaera</taxon>
    </lineage>
</organism>
<name>A0A5B9VTJ1_9BACT</name>
<feature type="signal peptide" evidence="1">
    <location>
        <begin position="1"/>
        <end position="22"/>
    </location>
</feature>
<dbReference type="KEGG" id="agv:OJF2_02910"/>
<dbReference type="AlphaFoldDB" id="A0A5B9VTJ1"/>
<sequence length="259" mass="27757" precursor="true">MKRPARLLWFLILALASPIARGGSFTDDFSSGLNPAYWTVAQTTPGLFTVDTTQGNVHLSRTNSTISGFQYVKISLNLAEAAGQAAIAGDFTARIDFSGAMLAGNGDVQAEFQSLFQDGSGLFDNRSNDPMPGTTAPTENVHVWNFDGNLHGYTPVTSDSGTFTIARAGSTLAGYFDNTLLFSETNASPLTDISFVLQNYSGRDPIAITFDNFSLTTAVPEPSSATLLGIGIVAAGRCVERRRRQSRRRPARSRTSAAR</sequence>
<reference evidence="3 4" key="1">
    <citation type="submission" date="2019-08" db="EMBL/GenBank/DDBJ databases">
        <title>Deep-cultivation of Planctomycetes and their phenomic and genomic characterization uncovers novel biology.</title>
        <authorList>
            <person name="Wiegand S."/>
            <person name="Jogler M."/>
            <person name="Boedeker C."/>
            <person name="Pinto D."/>
            <person name="Vollmers J."/>
            <person name="Rivas-Marin E."/>
            <person name="Kohn T."/>
            <person name="Peeters S.H."/>
            <person name="Heuer A."/>
            <person name="Rast P."/>
            <person name="Oberbeckmann S."/>
            <person name="Bunk B."/>
            <person name="Jeske O."/>
            <person name="Meyerdierks A."/>
            <person name="Storesund J.E."/>
            <person name="Kallscheuer N."/>
            <person name="Luecker S."/>
            <person name="Lage O.M."/>
            <person name="Pohl T."/>
            <person name="Merkel B.J."/>
            <person name="Hornburger P."/>
            <person name="Mueller R.-W."/>
            <person name="Bruemmer F."/>
            <person name="Labrenz M."/>
            <person name="Spormann A.M."/>
            <person name="Op den Camp H."/>
            <person name="Overmann J."/>
            <person name="Amann R."/>
            <person name="Jetten M.S.M."/>
            <person name="Mascher T."/>
            <person name="Medema M.H."/>
            <person name="Devos D.P."/>
            <person name="Kaster A.-K."/>
            <person name="Ovreas L."/>
            <person name="Rohde M."/>
            <person name="Galperin M.Y."/>
            <person name="Jogler C."/>
        </authorList>
    </citation>
    <scope>NUCLEOTIDE SEQUENCE [LARGE SCALE GENOMIC DNA]</scope>
    <source>
        <strain evidence="3 4">OJF2</strain>
    </source>
</reference>
<dbReference type="RefSeq" id="WP_168221527.1">
    <property type="nucleotide sequence ID" value="NZ_CP042997.1"/>
</dbReference>
<feature type="chain" id="PRO_5022688274" description="Ice-binding protein C-terminal domain-containing protein" evidence="1">
    <location>
        <begin position="23"/>
        <end position="259"/>
    </location>
</feature>